<evidence type="ECO:0000256" key="2">
    <source>
        <dbReference type="ARBA" id="ARBA00011952"/>
    </source>
</evidence>
<dbReference type="SUPFAM" id="SSF53697">
    <property type="entry name" value="SIS domain"/>
    <property type="match status" value="1"/>
</dbReference>
<evidence type="ECO:0000313" key="11">
    <source>
        <dbReference type="EMBL" id="TSM52258.1"/>
    </source>
</evidence>
<keyword evidence="5" id="KW-0324">Glycolysis</keyword>
<keyword evidence="12" id="KW-1185">Reference proteome</keyword>
<dbReference type="GO" id="GO:0048029">
    <property type="term" value="F:monosaccharide binding"/>
    <property type="evidence" value="ECO:0007669"/>
    <property type="project" value="TreeGrafter"/>
</dbReference>
<evidence type="ECO:0000256" key="6">
    <source>
        <dbReference type="ARBA" id="ARBA00023235"/>
    </source>
</evidence>
<dbReference type="AlphaFoldDB" id="A0A556U424"/>
<dbReference type="EC" id="5.3.1.9" evidence="2"/>
<evidence type="ECO:0000256" key="9">
    <source>
        <dbReference type="ARBA" id="ARBA00031363"/>
    </source>
</evidence>
<dbReference type="InterPro" id="IPR046348">
    <property type="entry name" value="SIS_dom_sf"/>
</dbReference>
<dbReference type="GO" id="GO:0051156">
    <property type="term" value="P:glucose 6-phosphate metabolic process"/>
    <property type="evidence" value="ECO:0007669"/>
    <property type="project" value="TreeGrafter"/>
</dbReference>
<dbReference type="Pfam" id="PF00342">
    <property type="entry name" value="PGI"/>
    <property type="match status" value="2"/>
</dbReference>
<dbReference type="Gene3D" id="3.40.50.10490">
    <property type="entry name" value="Glucose-6-phosphate isomerase like protein, domain 1"/>
    <property type="match status" value="1"/>
</dbReference>
<keyword evidence="4" id="KW-0312">Gluconeogenesis</keyword>
<evidence type="ECO:0000256" key="4">
    <source>
        <dbReference type="ARBA" id="ARBA00022432"/>
    </source>
</evidence>
<protein>
    <recommendedName>
        <fullName evidence="3">Glucose-6-phosphate isomerase</fullName>
        <ecNumber evidence="2">5.3.1.9</ecNumber>
    </recommendedName>
    <alternativeName>
        <fullName evidence="7">Autocrine motility factor</fullName>
    </alternativeName>
    <alternativeName>
        <fullName evidence="9">Neuroleukin</fullName>
    </alternativeName>
    <alternativeName>
        <fullName evidence="8">Phosphoglucose isomerase</fullName>
    </alternativeName>
</protein>
<dbReference type="InterPro" id="IPR018189">
    <property type="entry name" value="Phosphoglucose_isomerase_CS"/>
</dbReference>
<evidence type="ECO:0000256" key="3">
    <source>
        <dbReference type="ARBA" id="ARBA00018388"/>
    </source>
</evidence>
<dbReference type="InterPro" id="IPR035482">
    <property type="entry name" value="SIS_PGI_2"/>
</dbReference>
<dbReference type="Gene3D" id="1.10.1390.10">
    <property type="match status" value="1"/>
</dbReference>
<dbReference type="PROSITE" id="PS51463">
    <property type="entry name" value="P_GLUCOSE_ISOMERASE_3"/>
    <property type="match status" value="1"/>
</dbReference>
<dbReference type="CDD" id="cd05016">
    <property type="entry name" value="SIS_PGI_2"/>
    <property type="match status" value="1"/>
</dbReference>
<reference evidence="11 12" key="1">
    <citation type="journal article" date="2019" name="Genome Biol. Evol.">
        <title>Whole-Genome Sequencing of the Giant Devil Catfish, Bagarius yarrelli.</title>
        <authorList>
            <person name="Jiang W."/>
            <person name="Lv Y."/>
            <person name="Cheng L."/>
            <person name="Yang K."/>
            <person name="Chao B."/>
            <person name="Wang X."/>
            <person name="Li Y."/>
            <person name="Pan X."/>
            <person name="You X."/>
            <person name="Zhang Y."/>
            <person name="Yang J."/>
            <person name="Li J."/>
            <person name="Zhang X."/>
            <person name="Liu S."/>
            <person name="Sun C."/>
            <person name="Yang J."/>
            <person name="Shi Q."/>
        </authorList>
    </citation>
    <scope>NUCLEOTIDE SEQUENCE [LARGE SCALE GENOMIC DNA]</scope>
    <source>
        <strain evidence="11">JWS20170419001</strain>
        <tissue evidence="11">Muscle</tissue>
    </source>
</reference>
<evidence type="ECO:0000256" key="10">
    <source>
        <dbReference type="ARBA" id="ARBA00046209"/>
    </source>
</evidence>
<gene>
    <name evidence="11" type="ORF">Baya_8020</name>
</gene>
<dbReference type="FunFam" id="1.10.1390.10:FF:000001">
    <property type="entry name" value="Glucose-6-phosphate isomerase"/>
    <property type="match status" value="1"/>
</dbReference>
<dbReference type="GO" id="GO:0005829">
    <property type="term" value="C:cytosol"/>
    <property type="evidence" value="ECO:0007669"/>
    <property type="project" value="TreeGrafter"/>
</dbReference>
<comment type="similarity">
    <text evidence="1">Belongs to the GPI family.</text>
</comment>
<comment type="caution">
    <text evidence="11">The sequence shown here is derived from an EMBL/GenBank/DDBJ whole genome shotgun (WGS) entry which is preliminary data.</text>
</comment>
<dbReference type="GO" id="GO:0006096">
    <property type="term" value="P:glycolytic process"/>
    <property type="evidence" value="ECO:0007669"/>
    <property type="project" value="UniProtKB-KW"/>
</dbReference>
<dbReference type="PANTHER" id="PTHR11469:SF5">
    <property type="entry name" value="GLUCOSE-6-PHOSPHATE ISOMERASE"/>
    <property type="match status" value="1"/>
</dbReference>
<dbReference type="EMBL" id="VCAZ01000046">
    <property type="protein sequence ID" value="TSM52258.1"/>
    <property type="molecule type" value="Genomic_DNA"/>
</dbReference>
<evidence type="ECO:0000256" key="7">
    <source>
        <dbReference type="ARBA" id="ARBA00029648"/>
    </source>
</evidence>
<dbReference type="PROSITE" id="PS00174">
    <property type="entry name" value="P_GLUCOSE_ISOMERASE_2"/>
    <property type="match status" value="1"/>
</dbReference>
<dbReference type="OrthoDB" id="5831190at2759"/>
<dbReference type="GO" id="GO:0004347">
    <property type="term" value="F:glucose-6-phosphate isomerase activity"/>
    <property type="evidence" value="ECO:0007669"/>
    <property type="project" value="UniProtKB-EC"/>
</dbReference>
<evidence type="ECO:0000313" key="12">
    <source>
        <dbReference type="Proteomes" id="UP000319801"/>
    </source>
</evidence>
<name>A0A556U424_BAGYA</name>
<dbReference type="Proteomes" id="UP000319801">
    <property type="component" value="Unassembled WGS sequence"/>
</dbReference>
<proteinExistence type="inferred from homology"/>
<keyword evidence="6 11" id="KW-0413">Isomerase</keyword>
<accession>A0A556U424</accession>
<sequence length="185" mass="20632">MESNGKYISKNGTRVNYHTGPIVWGEPGTNGQSLFSSCYRFTASFPQGTRMIPLILMANFLAQTEALMKGKTSDEARKELQAAGMSGDALERLLPHKVFQGNKPSNSIMFKKLTPFMLGALVAMYEHKIFVQGVIWNINSYDQWGVELGKQLAKKIEPELQDNSEVHSHDSSTNGLIGFFKKNRA</sequence>
<evidence type="ECO:0000256" key="8">
    <source>
        <dbReference type="ARBA" id="ARBA00031265"/>
    </source>
</evidence>
<evidence type="ECO:0000256" key="5">
    <source>
        <dbReference type="ARBA" id="ARBA00023152"/>
    </source>
</evidence>
<dbReference type="InterPro" id="IPR023096">
    <property type="entry name" value="G6P_Isomerase_C"/>
</dbReference>
<dbReference type="GO" id="GO:0006094">
    <property type="term" value="P:gluconeogenesis"/>
    <property type="evidence" value="ECO:0007669"/>
    <property type="project" value="UniProtKB-KW"/>
</dbReference>
<dbReference type="GO" id="GO:0097367">
    <property type="term" value="F:carbohydrate derivative binding"/>
    <property type="evidence" value="ECO:0007669"/>
    <property type="project" value="InterPro"/>
</dbReference>
<dbReference type="PANTHER" id="PTHR11469">
    <property type="entry name" value="GLUCOSE-6-PHOSPHATE ISOMERASE"/>
    <property type="match status" value="1"/>
</dbReference>
<dbReference type="InterPro" id="IPR001672">
    <property type="entry name" value="G6P_Isomerase"/>
</dbReference>
<evidence type="ECO:0000256" key="1">
    <source>
        <dbReference type="ARBA" id="ARBA00006604"/>
    </source>
</evidence>
<comment type="function">
    <text evidence="10">In the cytoplasm, catalyzes the conversion of glucose-6-phosphate to fructose-6-phosphate, the second step in glycolysis, and the reverse reaction during gluconeogenesis. Besides it's role as a glycolytic enzyme, also acts as a secreted cytokine: acts as an angiogenic factor (AMF) that stimulates endothelial cell motility. Acts as a neurotrophic factor, neuroleukin, for spinal and sensory neurons. It is secreted by lectin-stimulated T-cells and induces immunoglobulin secretion.</text>
</comment>
<organism evidence="11 12">
    <name type="scientific">Bagarius yarrelli</name>
    <name type="common">Goonch</name>
    <name type="synonym">Bagrus yarrelli</name>
    <dbReference type="NCBI Taxonomy" id="175774"/>
    <lineage>
        <taxon>Eukaryota</taxon>
        <taxon>Metazoa</taxon>
        <taxon>Chordata</taxon>
        <taxon>Craniata</taxon>
        <taxon>Vertebrata</taxon>
        <taxon>Euteleostomi</taxon>
        <taxon>Actinopterygii</taxon>
        <taxon>Neopterygii</taxon>
        <taxon>Teleostei</taxon>
        <taxon>Ostariophysi</taxon>
        <taxon>Siluriformes</taxon>
        <taxon>Sisoridae</taxon>
        <taxon>Sisorinae</taxon>
        <taxon>Bagarius</taxon>
    </lineage>
</organism>